<protein>
    <submittedName>
        <fullName evidence="2">Uncharacterized protein</fullName>
    </submittedName>
</protein>
<dbReference type="AlphaFoldDB" id="A0A4Z2J191"/>
<name>A0A4Z2J191_9TELE</name>
<evidence type="ECO:0000313" key="2">
    <source>
        <dbReference type="EMBL" id="TNN84050.1"/>
    </source>
</evidence>
<keyword evidence="3" id="KW-1185">Reference proteome</keyword>
<reference evidence="2 3" key="1">
    <citation type="submission" date="2019-03" db="EMBL/GenBank/DDBJ databases">
        <title>First draft genome of Liparis tanakae, snailfish: a comprehensive survey of snailfish specific genes.</title>
        <authorList>
            <person name="Kim W."/>
            <person name="Song I."/>
            <person name="Jeong J.-H."/>
            <person name="Kim D."/>
            <person name="Kim S."/>
            <person name="Ryu S."/>
            <person name="Song J.Y."/>
            <person name="Lee S.K."/>
        </authorList>
    </citation>
    <scope>NUCLEOTIDE SEQUENCE [LARGE SCALE GENOMIC DNA]</scope>
    <source>
        <tissue evidence="2">Muscle</tissue>
    </source>
</reference>
<feature type="region of interest" description="Disordered" evidence="1">
    <location>
        <begin position="1"/>
        <end position="30"/>
    </location>
</feature>
<comment type="caution">
    <text evidence="2">The sequence shown here is derived from an EMBL/GenBank/DDBJ whole genome shotgun (WGS) entry which is preliminary data.</text>
</comment>
<evidence type="ECO:0000313" key="3">
    <source>
        <dbReference type="Proteomes" id="UP000314294"/>
    </source>
</evidence>
<accession>A0A4Z2J191</accession>
<evidence type="ECO:0000256" key="1">
    <source>
        <dbReference type="SAM" id="MobiDB-lite"/>
    </source>
</evidence>
<sequence length="78" mass="9112">MWSREEPEADPSAEGMIERSTGPEELNDTRPNSVYSLKQMLTQARDHCLWLVTERRVMRFYGQQREGGSVLRQQQSLN</sequence>
<dbReference type="Proteomes" id="UP000314294">
    <property type="component" value="Unassembled WGS sequence"/>
</dbReference>
<proteinExistence type="predicted"/>
<organism evidence="2 3">
    <name type="scientific">Liparis tanakae</name>
    <name type="common">Tanaka's snailfish</name>
    <dbReference type="NCBI Taxonomy" id="230148"/>
    <lineage>
        <taxon>Eukaryota</taxon>
        <taxon>Metazoa</taxon>
        <taxon>Chordata</taxon>
        <taxon>Craniata</taxon>
        <taxon>Vertebrata</taxon>
        <taxon>Euteleostomi</taxon>
        <taxon>Actinopterygii</taxon>
        <taxon>Neopterygii</taxon>
        <taxon>Teleostei</taxon>
        <taxon>Neoteleostei</taxon>
        <taxon>Acanthomorphata</taxon>
        <taxon>Eupercaria</taxon>
        <taxon>Perciformes</taxon>
        <taxon>Cottioidei</taxon>
        <taxon>Cottales</taxon>
        <taxon>Liparidae</taxon>
        <taxon>Liparis</taxon>
    </lineage>
</organism>
<gene>
    <name evidence="2" type="ORF">EYF80_005656</name>
</gene>
<dbReference type="EMBL" id="SRLO01000029">
    <property type="protein sequence ID" value="TNN84050.1"/>
    <property type="molecule type" value="Genomic_DNA"/>
</dbReference>